<keyword evidence="2" id="KW-0964">Secreted</keyword>
<keyword evidence="4" id="KW-0732">Signal</keyword>
<evidence type="ECO:0000256" key="2">
    <source>
        <dbReference type="ARBA" id="ARBA00022525"/>
    </source>
</evidence>
<dbReference type="GO" id="GO:0005576">
    <property type="term" value="C:extracellular region"/>
    <property type="evidence" value="ECO:0007669"/>
    <property type="project" value="UniProtKB-SubCell"/>
</dbReference>
<dbReference type="AlphaFoldDB" id="A0A4Q8K1F3"/>
<dbReference type="Gene3D" id="2.10.80.10">
    <property type="entry name" value="Lipase, subunit A"/>
    <property type="match status" value="1"/>
</dbReference>
<reference evidence="6" key="2">
    <citation type="submission" date="2019-05" db="EMBL/GenBank/DDBJ databases">
        <title>Unravelling the molecular evolution of spider venoms.</title>
        <authorList>
            <person name="Pineda S."/>
        </authorList>
    </citation>
    <scope>NUCLEOTIDE SEQUENCE</scope>
</reference>
<dbReference type="EMBL" id="HAHL01000079">
    <property type="protein sequence ID" value="SNX33391.1"/>
    <property type="molecule type" value="Transcribed_RNA"/>
</dbReference>
<proteinExistence type="predicted"/>
<accession>A0A4Q8K1F3</accession>
<reference evidence="6" key="1">
    <citation type="submission" date="2017-05" db="EMBL/GenBank/DDBJ databases">
        <authorList>
            <person name="QRISCLOUD D."/>
        </authorList>
    </citation>
    <scope>NUCLEOTIDE SEQUENCE</scope>
</reference>
<evidence type="ECO:0000313" key="6">
    <source>
        <dbReference type="EMBL" id="SNX33049.1"/>
    </source>
</evidence>
<sequence length="99" mass="10779">MKLIFLAAFLASVLILSGANRCYSRYDCQEGTCCAGGITPYIRGSCQDLAEEGEKCDPNPPDTEKYFLYCPCVEGLHCVSESVQEGDAVTMKAPTCKRP</sequence>
<comment type="subcellular location">
    <subcellularLocation>
        <location evidence="1">Secreted</location>
    </subcellularLocation>
</comment>
<feature type="domain" description="Prokineticin" evidence="5">
    <location>
        <begin position="10"/>
        <end position="81"/>
    </location>
</feature>
<dbReference type="EMBL" id="HAHL01000043">
    <property type="protein sequence ID" value="SNX33049.1"/>
    <property type="molecule type" value="Transcribed_RNA"/>
</dbReference>
<keyword evidence="3" id="KW-1015">Disulfide bond</keyword>
<name>A0A4Q8K1F3_9ARAC</name>
<protein>
    <submittedName>
        <fullName evidence="6">U15-Liphistoxin-Lsp1a_1</fullName>
    </submittedName>
</protein>
<evidence type="ECO:0000256" key="1">
    <source>
        <dbReference type="ARBA" id="ARBA00004613"/>
    </source>
</evidence>
<evidence type="ECO:0000256" key="4">
    <source>
        <dbReference type="SAM" id="SignalP"/>
    </source>
</evidence>
<evidence type="ECO:0000256" key="3">
    <source>
        <dbReference type="ARBA" id="ARBA00023157"/>
    </source>
</evidence>
<evidence type="ECO:0000259" key="5">
    <source>
        <dbReference type="Pfam" id="PF06607"/>
    </source>
</evidence>
<feature type="chain" id="PRO_5033831527" evidence="4">
    <location>
        <begin position="25"/>
        <end position="99"/>
    </location>
</feature>
<dbReference type="Pfam" id="PF06607">
    <property type="entry name" value="Prokineticin"/>
    <property type="match status" value="1"/>
</dbReference>
<organism evidence="6">
    <name type="scientific">Liphistius sp. SGP-2016</name>
    <dbReference type="NCBI Taxonomy" id="1905180"/>
    <lineage>
        <taxon>Eukaryota</taxon>
        <taxon>Metazoa</taxon>
        <taxon>Ecdysozoa</taxon>
        <taxon>Arthropoda</taxon>
        <taxon>Chelicerata</taxon>
        <taxon>Arachnida</taxon>
        <taxon>Araneae</taxon>
        <taxon>Mesothelae</taxon>
        <taxon>Liphistiidae</taxon>
        <taxon>Liphistius</taxon>
    </lineage>
</organism>
<feature type="signal peptide" evidence="4">
    <location>
        <begin position="1"/>
        <end position="24"/>
    </location>
</feature>
<dbReference type="InterPro" id="IPR023569">
    <property type="entry name" value="Prokineticin_domain"/>
</dbReference>